<dbReference type="Proteomes" id="UP001153269">
    <property type="component" value="Unassembled WGS sequence"/>
</dbReference>
<organism evidence="1 2">
    <name type="scientific">Pleuronectes platessa</name>
    <name type="common">European plaice</name>
    <dbReference type="NCBI Taxonomy" id="8262"/>
    <lineage>
        <taxon>Eukaryota</taxon>
        <taxon>Metazoa</taxon>
        <taxon>Chordata</taxon>
        <taxon>Craniata</taxon>
        <taxon>Vertebrata</taxon>
        <taxon>Euteleostomi</taxon>
        <taxon>Actinopterygii</taxon>
        <taxon>Neopterygii</taxon>
        <taxon>Teleostei</taxon>
        <taxon>Neoteleostei</taxon>
        <taxon>Acanthomorphata</taxon>
        <taxon>Carangaria</taxon>
        <taxon>Pleuronectiformes</taxon>
        <taxon>Pleuronectoidei</taxon>
        <taxon>Pleuronectidae</taxon>
        <taxon>Pleuronectes</taxon>
    </lineage>
</organism>
<dbReference type="EMBL" id="CADEAL010001657">
    <property type="protein sequence ID" value="CAB1434365.1"/>
    <property type="molecule type" value="Genomic_DNA"/>
</dbReference>
<evidence type="ECO:0000313" key="1">
    <source>
        <dbReference type="EMBL" id="CAB1434365.1"/>
    </source>
</evidence>
<dbReference type="AlphaFoldDB" id="A0A9N7UPG0"/>
<accession>A0A9N7UPG0</accession>
<comment type="caution">
    <text evidence="1">The sequence shown here is derived from an EMBL/GenBank/DDBJ whole genome shotgun (WGS) entry which is preliminary data.</text>
</comment>
<evidence type="ECO:0000313" key="2">
    <source>
        <dbReference type="Proteomes" id="UP001153269"/>
    </source>
</evidence>
<proteinExistence type="predicted"/>
<gene>
    <name evidence="1" type="ORF">PLEPLA_LOCUS22412</name>
</gene>
<sequence>MRSLPPLSSLASFSFFFFFFSSSRRDVRSTALGSGLGTSARLVRLCLLAEVFSHIAAFHGLAWQITPLCARLCAPLREDSEQDCEFIYSLDSLLIAPSLTADGCQAGSIIYLENSHSVPGHLLLESLLSGLASLSLMLSQNMGEKMKTQTDACASGVALPHHRDLPLPSASHCEGFSGLAEQRALTQQGGQQTQIQQQSLGSADRVGVPCVPSVPSDLLAMFHVHESTLAHFLSTVSTQFVTAGTPNMEAAKTSPFWMEC</sequence>
<keyword evidence="2" id="KW-1185">Reference proteome</keyword>
<name>A0A9N7UPG0_PLEPL</name>
<protein>
    <submittedName>
        <fullName evidence="1">Uncharacterized protein</fullName>
    </submittedName>
</protein>
<reference evidence="1" key="1">
    <citation type="submission" date="2020-03" db="EMBL/GenBank/DDBJ databases">
        <authorList>
            <person name="Weist P."/>
        </authorList>
    </citation>
    <scope>NUCLEOTIDE SEQUENCE</scope>
</reference>